<keyword evidence="4 7" id="KW-0812">Transmembrane</keyword>
<reference evidence="9 10" key="1">
    <citation type="submission" date="2018-11" db="EMBL/GenBank/DDBJ databases">
        <title>Genomic Encyclopedia of Type Strains, Phase IV (KMG-IV): sequencing the most valuable type-strain genomes for metagenomic binning, comparative biology and taxonomic classification.</title>
        <authorList>
            <person name="Goeker M."/>
        </authorList>
    </citation>
    <scope>NUCLEOTIDE SEQUENCE [LARGE SCALE GENOMIC DNA]</scope>
    <source>
        <strain evidence="9 10">DSM 5900</strain>
    </source>
</reference>
<comment type="caution">
    <text evidence="9">The sequence shown here is derived from an EMBL/GenBank/DDBJ whole genome shotgun (WGS) entry which is preliminary data.</text>
</comment>
<feature type="transmembrane region" description="Helical" evidence="7">
    <location>
        <begin position="9"/>
        <end position="29"/>
    </location>
</feature>
<comment type="subcellular location">
    <subcellularLocation>
        <location evidence="1 7">Cell membrane</location>
        <topology evidence="1 7">Multi-pass membrane protein</topology>
    </subcellularLocation>
</comment>
<comment type="similarity">
    <text evidence="7">Belongs to the binding-protein-dependent transport system permease family.</text>
</comment>
<dbReference type="PROSITE" id="PS50928">
    <property type="entry name" value="ABC_TM1"/>
    <property type="match status" value="1"/>
</dbReference>
<feature type="transmembrane region" description="Helical" evidence="7">
    <location>
        <begin position="185"/>
        <end position="204"/>
    </location>
</feature>
<keyword evidence="3" id="KW-1003">Cell membrane</keyword>
<feature type="transmembrane region" description="Helical" evidence="7">
    <location>
        <begin position="99"/>
        <end position="123"/>
    </location>
</feature>
<dbReference type="Pfam" id="PF00528">
    <property type="entry name" value="BPD_transp_1"/>
    <property type="match status" value="1"/>
</dbReference>
<dbReference type="Pfam" id="PF19300">
    <property type="entry name" value="BPD_transp_1_N"/>
    <property type="match status" value="1"/>
</dbReference>
<dbReference type="OrthoDB" id="9805855at2"/>
<feature type="transmembrane region" description="Helical" evidence="7">
    <location>
        <begin position="238"/>
        <end position="264"/>
    </location>
</feature>
<keyword evidence="6 7" id="KW-0472">Membrane</keyword>
<evidence type="ECO:0000256" key="4">
    <source>
        <dbReference type="ARBA" id="ARBA00022692"/>
    </source>
</evidence>
<gene>
    <name evidence="9" type="ORF">EDC65_1708</name>
</gene>
<dbReference type="InterPro" id="IPR000515">
    <property type="entry name" value="MetI-like"/>
</dbReference>
<dbReference type="Proteomes" id="UP000278222">
    <property type="component" value="Unassembled WGS sequence"/>
</dbReference>
<keyword evidence="2 7" id="KW-0813">Transport</keyword>
<keyword evidence="5 7" id="KW-1133">Transmembrane helix</keyword>
<proteinExistence type="inferred from homology"/>
<sequence>MLGYILRRTLYTIPIALGVTILCFALVYLGPSDPLSAILPEDAPKELIDRIKKEYGLDKPLPVQYVIWLGKAVTGDLGTSIATRRHVIDEIPPAFFNSLLLAVLASCLAFTVGTVLGGIAGYFHGRPIDRAVTALAVTGVSVPHYWLSIVLVIIFSVEWDILPSMGMGPDGSTNFSFTPENLRHLILPTIALSVIPMAIVARTVRESVRETMSQEFVQALWAKGLTGRKILGHVAKNAAPTVLAVMGLQMGYLLGGSILIETVFAWPGTGLLLNNSIFSRDIPMLQGVILVLALFFVTLNLLVDILQAVLDPRIKR</sequence>
<dbReference type="RefSeq" id="WP_123689253.1">
    <property type="nucleotide sequence ID" value="NZ_AP019700.1"/>
</dbReference>
<dbReference type="SUPFAM" id="SSF161098">
    <property type="entry name" value="MetI-like"/>
    <property type="match status" value="1"/>
</dbReference>
<keyword evidence="10" id="KW-1185">Reference proteome</keyword>
<dbReference type="AlphaFoldDB" id="A0A3N1LXJ6"/>
<evidence type="ECO:0000256" key="5">
    <source>
        <dbReference type="ARBA" id="ARBA00022989"/>
    </source>
</evidence>
<organism evidence="9 10">
    <name type="scientific">Stella humosa</name>
    <dbReference type="NCBI Taxonomy" id="94"/>
    <lineage>
        <taxon>Bacteria</taxon>
        <taxon>Pseudomonadati</taxon>
        <taxon>Pseudomonadota</taxon>
        <taxon>Alphaproteobacteria</taxon>
        <taxon>Rhodospirillales</taxon>
        <taxon>Stellaceae</taxon>
        <taxon>Stella</taxon>
    </lineage>
</organism>
<dbReference type="InterPro" id="IPR035906">
    <property type="entry name" value="MetI-like_sf"/>
</dbReference>
<evidence type="ECO:0000259" key="8">
    <source>
        <dbReference type="PROSITE" id="PS50928"/>
    </source>
</evidence>
<feature type="transmembrane region" description="Helical" evidence="7">
    <location>
        <begin position="284"/>
        <end position="306"/>
    </location>
</feature>
<evidence type="ECO:0000313" key="10">
    <source>
        <dbReference type="Proteomes" id="UP000278222"/>
    </source>
</evidence>
<accession>A0A3N1LXJ6</accession>
<dbReference type="PANTHER" id="PTHR43163">
    <property type="entry name" value="DIPEPTIDE TRANSPORT SYSTEM PERMEASE PROTEIN DPPB-RELATED"/>
    <property type="match status" value="1"/>
</dbReference>
<feature type="domain" description="ABC transmembrane type-1" evidence="8">
    <location>
        <begin position="95"/>
        <end position="307"/>
    </location>
</feature>
<dbReference type="GO" id="GO:0005886">
    <property type="term" value="C:plasma membrane"/>
    <property type="evidence" value="ECO:0007669"/>
    <property type="project" value="UniProtKB-SubCell"/>
</dbReference>
<protein>
    <submittedName>
        <fullName evidence="9">Peptide/nickel transport system permease protein</fullName>
    </submittedName>
</protein>
<name>A0A3N1LXJ6_9PROT</name>
<evidence type="ECO:0000256" key="2">
    <source>
        <dbReference type="ARBA" id="ARBA00022448"/>
    </source>
</evidence>
<evidence type="ECO:0000256" key="1">
    <source>
        <dbReference type="ARBA" id="ARBA00004651"/>
    </source>
</evidence>
<dbReference type="EMBL" id="RJKX01000013">
    <property type="protein sequence ID" value="ROP99913.1"/>
    <property type="molecule type" value="Genomic_DNA"/>
</dbReference>
<dbReference type="PANTHER" id="PTHR43163:SF6">
    <property type="entry name" value="DIPEPTIDE TRANSPORT SYSTEM PERMEASE PROTEIN DPPB-RELATED"/>
    <property type="match status" value="1"/>
</dbReference>
<feature type="transmembrane region" description="Helical" evidence="7">
    <location>
        <begin position="135"/>
        <end position="157"/>
    </location>
</feature>
<evidence type="ECO:0000256" key="6">
    <source>
        <dbReference type="ARBA" id="ARBA00023136"/>
    </source>
</evidence>
<evidence type="ECO:0000256" key="7">
    <source>
        <dbReference type="RuleBase" id="RU363032"/>
    </source>
</evidence>
<dbReference type="Gene3D" id="1.10.3720.10">
    <property type="entry name" value="MetI-like"/>
    <property type="match status" value="1"/>
</dbReference>
<dbReference type="InterPro" id="IPR045621">
    <property type="entry name" value="BPD_transp_1_N"/>
</dbReference>
<dbReference type="GO" id="GO:0071916">
    <property type="term" value="F:dipeptide transmembrane transporter activity"/>
    <property type="evidence" value="ECO:0007669"/>
    <property type="project" value="TreeGrafter"/>
</dbReference>
<evidence type="ECO:0000313" key="9">
    <source>
        <dbReference type="EMBL" id="ROP99913.1"/>
    </source>
</evidence>
<evidence type="ECO:0000256" key="3">
    <source>
        <dbReference type="ARBA" id="ARBA00022475"/>
    </source>
</evidence>